<dbReference type="EMBL" id="BGZK01001045">
    <property type="protein sequence ID" value="GBP69579.1"/>
    <property type="molecule type" value="Genomic_DNA"/>
</dbReference>
<organism evidence="2 3">
    <name type="scientific">Eumeta variegata</name>
    <name type="common">Bagworm moth</name>
    <name type="synonym">Eumeta japonica</name>
    <dbReference type="NCBI Taxonomy" id="151549"/>
    <lineage>
        <taxon>Eukaryota</taxon>
        <taxon>Metazoa</taxon>
        <taxon>Ecdysozoa</taxon>
        <taxon>Arthropoda</taxon>
        <taxon>Hexapoda</taxon>
        <taxon>Insecta</taxon>
        <taxon>Pterygota</taxon>
        <taxon>Neoptera</taxon>
        <taxon>Endopterygota</taxon>
        <taxon>Lepidoptera</taxon>
        <taxon>Glossata</taxon>
        <taxon>Ditrysia</taxon>
        <taxon>Tineoidea</taxon>
        <taxon>Psychidae</taxon>
        <taxon>Oiketicinae</taxon>
        <taxon>Eumeta</taxon>
    </lineage>
</organism>
<protein>
    <submittedName>
        <fullName evidence="2">Uncharacterized protein</fullName>
    </submittedName>
</protein>
<evidence type="ECO:0000313" key="3">
    <source>
        <dbReference type="Proteomes" id="UP000299102"/>
    </source>
</evidence>
<dbReference type="AlphaFoldDB" id="A0A4C1Y4W4"/>
<evidence type="ECO:0000313" key="2">
    <source>
        <dbReference type="EMBL" id="GBP69579.1"/>
    </source>
</evidence>
<proteinExistence type="predicted"/>
<feature type="compositionally biased region" description="Basic and acidic residues" evidence="1">
    <location>
        <begin position="13"/>
        <end position="22"/>
    </location>
</feature>
<comment type="caution">
    <text evidence="2">The sequence shown here is derived from an EMBL/GenBank/DDBJ whole genome shotgun (WGS) entry which is preliminary data.</text>
</comment>
<dbReference type="Proteomes" id="UP000299102">
    <property type="component" value="Unassembled WGS sequence"/>
</dbReference>
<keyword evidence="3" id="KW-1185">Reference proteome</keyword>
<name>A0A4C1Y4W4_EUMVA</name>
<feature type="region of interest" description="Disordered" evidence="1">
    <location>
        <begin position="1"/>
        <end position="22"/>
    </location>
</feature>
<reference evidence="2 3" key="1">
    <citation type="journal article" date="2019" name="Commun. Biol.">
        <title>The bagworm genome reveals a unique fibroin gene that provides high tensile strength.</title>
        <authorList>
            <person name="Kono N."/>
            <person name="Nakamura H."/>
            <person name="Ohtoshi R."/>
            <person name="Tomita M."/>
            <person name="Numata K."/>
            <person name="Arakawa K."/>
        </authorList>
    </citation>
    <scope>NUCLEOTIDE SEQUENCE [LARGE SCALE GENOMIC DNA]</scope>
</reference>
<gene>
    <name evidence="2" type="ORF">EVAR_52076_1</name>
</gene>
<sequence>MFARKSLRSSGRRAPDNGRANDRLSIRVAHARLLSPQTRVFRSRLFFKSRDTARLKDLGQSFACRTDTLMRCNTAPSAV</sequence>
<evidence type="ECO:0000256" key="1">
    <source>
        <dbReference type="SAM" id="MobiDB-lite"/>
    </source>
</evidence>
<accession>A0A4C1Y4W4</accession>
<feature type="compositionally biased region" description="Basic residues" evidence="1">
    <location>
        <begin position="1"/>
        <end position="11"/>
    </location>
</feature>